<accession>A0ABD5FPF0</accession>
<evidence type="ECO:0000259" key="11">
    <source>
        <dbReference type="PROSITE" id="PS51094"/>
    </source>
</evidence>
<dbReference type="PROSITE" id="PS51094">
    <property type="entry name" value="PTS_EIIA_TYPE_2"/>
    <property type="match status" value="1"/>
</dbReference>
<feature type="domain" description="PRD" evidence="13">
    <location>
        <begin position="287"/>
        <end position="396"/>
    </location>
</feature>
<reference evidence="14 15" key="1">
    <citation type="submission" date="2023-03" db="EMBL/GenBank/DDBJ databases">
        <authorList>
            <person name="Shen W."/>
            <person name="Cai J."/>
        </authorList>
    </citation>
    <scope>NUCLEOTIDE SEQUENCE [LARGE SCALE GENOMIC DNA]</scope>
    <source>
        <strain evidence="14 15">B516</strain>
    </source>
</reference>
<dbReference type="InterPro" id="IPR011608">
    <property type="entry name" value="PRD"/>
</dbReference>
<dbReference type="Gene3D" id="1.10.10.10">
    <property type="entry name" value="Winged helix-like DNA-binding domain superfamily/Winged helix DNA-binding domain"/>
    <property type="match status" value="1"/>
</dbReference>
<evidence type="ECO:0000256" key="9">
    <source>
        <dbReference type="ARBA" id="ARBA00041175"/>
    </source>
</evidence>
<organism evidence="14 15">
    <name type="scientific">Enterococcus casseliflavus</name>
    <name type="common">Enterococcus flavescens</name>
    <dbReference type="NCBI Taxonomy" id="37734"/>
    <lineage>
        <taxon>Bacteria</taxon>
        <taxon>Bacillati</taxon>
        <taxon>Bacillota</taxon>
        <taxon>Bacilli</taxon>
        <taxon>Lactobacillales</taxon>
        <taxon>Enterococcaceae</taxon>
        <taxon>Enterococcus</taxon>
    </lineage>
</organism>
<dbReference type="Proteomes" id="UP001253851">
    <property type="component" value="Unassembled WGS sequence"/>
</dbReference>
<dbReference type="CDD" id="cd05568">
    <property type="entry name" value="PTS_IIB_bgl_like"/>
    <property type="match status" value="1"/>
</dbReference>
<keyword evidence="14" id="KW-0762">Sugar transport</keyword>
<keyword evidence="7" id="KW-0418">Kinase</keyword>
<comment type="caution">
    <text evidence="14">The sequence shown here is derived from an EMBL/GenBank/DDBJ whole genome shotgun (WGS) entry which is preliminary data.</text>
</comment>
<dbReference type="SUPFAM" id="SSF63520">
    <property type="entry name" value="PTS-regulatory domain, PRD"/>
    <property type="match status" value="1"/>
</dbReference>
<dbReference type="GO" id="GO:0005737">
    <property type="term" value="C:cytoplasm"/>
    <property type="evidence" value="ECO:0007669"/>
    <property type="project" value="UniProtKB-SubCell"/>
</dbReference>
<dbReference type="PANTHER" id="PTHR36203">
    <property type="entry name" value="ASCORBATE-SPECIFIC PTS SYSTEM EIIA COMPONENT"/>
    <property type="match status" value="1"/>
</dbReference>
<gene>
    <name evidence="14" type="ORF">P7I34_15960</name>
</gene>
<proteinExistence type="predicted"/>
<dbReference type="InterPro" id="IPR002178">
    <property type="entry name" value="PTS_EIIA_type-2_dom"/>
</dbReference>
<dbReference type="InterPro" id="IPR036634">
    <property type="entry name" value="PRD_sf"/>
</dbReference>
<feature type="domain" description="PTS EIIB type-2" evidence="12">
    <location>
        <begin position="401"/>
        <end position="488"/>
    </location>
</feature>
<evidence type="ECO:0000256" key="5">
    <source>
        <dbReference type="ARBA" id="ARBA00022679"/>
    </source>
</evidence>
<feature type="domain" description="PTS EIIA type-2" evidence="11">
    <location>
        <begin position="540"/>
        <end position="681"/>
    </location>
</feature>
<dbReference type="EMBL" id="JARQDZ010000014">
    <property type="protein sequence ID" value="MDT2984152.1"/>
    <property type="molecule type" value="Genomic_DNA"/>
</dbReference>
<dbReference type="InterPro" id="IPR051351">
    <property type="entry name" value="Ascorbate-PTS_EIIA_comp"/>
</dbReference>
<keyword evidence="5" id="KW-0808">Transferase</keyword>
<dbReference type="Gene3D" id="3.40.930.10">
    <property type="entry name" value="Mannitol-specific EII, Chain A"/>
    <property type="match status" value="1"/>
</dbReference>
<comment type="subcellular location">
    <subcellularLocation>
        <location evidence="1">Cytoplasm</location>
    </subcellularLocation>
</comment>
<dbReference type="GO" id="GO:0016301">
    <property type="term" value="F:kinase activity"/>
    <property type="evidence" value="ECO:0007669"/>
    <property type="project" value="UniProtKB-KW"/>
</dbReference>
<dbReference type="GO" id="GO:0009401">
    <property type="term" value="P:phosphoenolpyruvate-dependent sugar phosphotransferase system"/>
    <property type="evidence" value="ECO:0007669"/>
    <property type="project" value="UniProtKB-KW"/>
</dbReference>
<evidence type="ECO:0000256" key="2">
    <source>
        <dbReference type="ARBA" id="ARBA00022448"/>
    </source>
</evidence>
<dbReference type="InterPro" id="IPR013011">
    <property type="entry name" value="PTS_EIIB_2"/>
</dbReference>
<evidence type="ECO:0000313" key="15">
    <source>
        <dbReference type="Proteomes" id="UP001253851"/>
    </source>
</evidence>
<dbReference type="InterPro" id="IPR016152">
    <property type="entry name" value="PTrfase/Anion_transptr"/>
</dbReference>
<evidence type="ECO:0000256" key="7">
    <source>
        <dbReference type="ARBA" id="ARBA00022777"/>
    </source>
</evidence>
<sequence length="682" mass="79188">MNERIRRILTRLVKKPETKMAELTTSLSLTRRQINYSIKQFNEELLENGLPQIRRNHMGDFIIPLEVLRMISLEQNKEDSSAMVTIFSEYERIAIMLSYLCTNTDYIGMDHFTQLLSVSRNTIQEDLKKAKQFVSKYALSIHYDRQSGYQLQGLERRILQLLSDLIKQHSLFRLDDIKGKLAPTIPEEEVVHLIHNMEQLLHLRYSDESVDYLQSAVRMTLQRATSPIASKDEMVQIEIRKTPEYKVLTILLQDTPWSSMSPNYLSWLALLFLTSNIFERKTTQVFDSDSELRCLISEMVTSFQNQTLIMIEDREAFERRILGHLRPACFRIKYNLSLGMYSLDSLVQDSNHAILKDLMKELIVPTENWLGRAFPNDELALLSYYFGFQLMSPRQIAAQLPRAVVVCANGVMVSKLMRENLKKLFPELHFLASFSVRDFYKFGTDYDLVFTTTALNSELPQFIIDPIMTYKQQISLRYRVLKELGLNEVDRSVDELFSVIRTYAQVNDTKQLREELEYFLLKQKQDSPLENFKALPSLTDYLKPDFIRRTSEKLTWQQAVKFACHPLLENQMITELFIQDCLDQIEEQGYAGYLGSQTCIPHTAPQNGVLKDGISLLIAAEPIAFPNGKKIHFIYPLSFYDLTKHLKAVNQLADISNDSTFLNRLKESSDTKTAYQLIRQVT</sequence>
<dbReference type="InterPro" id="IPR036095">
    <property type="entry name" value="PTS_EIIB-like_sf"/>
</dbReference>
<keyword evidence="6" id="KW-0598">Phosphotransferase system</keyword>
<evidence type="ECO:0000256" key="1">
    <source>
        <dbReference type="ARBA" id="ARBA00004496"/>
    </source>
</evidence>
<dbReference type="PROSITE" id="PS51099">
    <property type="entry name" value="PTS_EIIB_TYPE_2"/>
    <property type="match status" value="1"/>
</dbReference>
<evidence type="ECO:0000256" key="8">
    <source>
        <dbReference type="ARBA" id="ARBA00037387"/>
    </source>
</evidence>
<name>A0ABD5FPF0_ENTCA</name>
<dbReference type="Gene3D" id="1.10.1790.10">
    <property type="entry name" value="PRD domain"/>
    <property type="match status" value="1"/>
</dbReference>
<dbReference type="SUPFAM" id="SSF52794">
    <property type="entry name" value="PTS system IIB component-like"/>
    <property type="match status" value="1"/>
</dbReference>
<evidence type="ECO:0000256" key="4">
    <source>
        <dbReference type="ARBA" id="ARBA00022553"/>
    </source>
</evidence>
<protein>
    <recommendedName>
        <fullName evidence="9">Ascorbate-specific PTS system EIIA component</fullName>
    </recommendedName>
    <alternativeName>
        <fullName evidence="10">Ascorbate-specific phosphotransferase enzyme IIA component</fullName>
    </alternativeName>
</protein>
<dbReference type="Pfam" id="PF00359">
    <property type="entry name" value="PTS_EIIA_2"/>
    <property type="match status" value="1"/>
</dbReference>
<evidence type="ECO:0000256" key="3">
    <source>
        <dbReference type="ARBA" id="ARBA00022490"/>
    </source>
</evidence>
<dbReference type="AlphaFoldDB" id="A0ABD5FPF0"/>
<evidence type="ECO:0000256" key="6">
    <source>
        <dbReference type="ARBA" id="ARBA00022683"/>
    </source>
</evidence>
<dbReference type="Gene3D" id="3.40.50.2300">
    <property type="match status" value="1"/>
</dbReference>
<keyword evidence="3" id="KW-0963">Cytoplasm</keyword>
<dbReference type="InterPro" id="IPR036388">
    <property type="entry name" value="WH-like_DNA-bd_sf"/>
</dbReference>
<evidence type="ECO:0000313" key="14">
    <source>
        <dbReference type="EMBL" id="MDT2984152.1"/>
    </source>
</evidence>
<evidence type="ECO:0000256" key="10">
    <source>
        <dbReference type="ARBA" id="ARBA00042072"/>
    </source>
</evidence>
<keyword evidence="2" id="KW-0813">Transport</keyword>
<dbReference type="RefSeq" id="WP_060792351.1">
    <property type="nucleotide sequence ID" value="NZ_BAAAXK010000017.1"/>
</dbReference>
<keyword evidence="4" id="KW-0597">Phosphoprotein</keyword>
<evidence type="ECO:0000259" key="12">
    <source>
        <dbReference type="PROSITE" id="PS51099"/>
    </source>
</evidence>
<dbReference type="PANTHER" id="PTHR36203:SF1">
    <property type="entry name" value="ASCORBATE-SPECIFIC PTS SYSTEM EIIA COMPONENT"/>
    <property type="match status" value="1"/>
</dbReference>
<dbReference type="PROSITE" id="PS51372">
    <property type="entry name" value="PRD_2"/>
    <property type="match status" value="1"/>
</dbReference>
<evidence type="ECO:0000259" key="13">
    <source>
        <dbReference type="PROSITE" id="PS51372"/>
    </source>
</evidence>
<dbReference type="SUPFAM" id="SSF55804">
    <property type="entry name" value="Phoshotransferase/anion transport protein"/>
    <property type="match status" value="1"/>
</dbReference>
<comment type="function">
    <text evidence="8">The phosphoenolpyruvate-dependent sugar phosphotransferase system (sugar PTS), a major carbohydrate active transport system, catalyzes the phosphorylation of incoming sugar substrates concomitantly with their translocation across the cell membrane. The enzyme II UlaABC PTS system is involved in ascorbate transport.</text>
</comment>